<dbReference type="InterPro" id="IPR036397">
    <property type="entry name" value="RNaseH_sf"/>
</dbReference>
<reference evidence="2" key="1">
    <citation type="journal article" date="2020" name="Stud. Mycol.">
        <title>101 Dothideomycetes genomes: a test case for predicting lifestyles and emergence of pathogens.</title>
        <authorList>
            <person name="Haridas S."/>
            <person name="Albert R."/>
            <person name="Binder M."/>
            <person name="Bloem J."/>
            <person name="Labutti K."/>
            <person name="Salamov A."/>
            <person name="Andreopoulos B."/>
            <person name="Baker S."/>
            <person name="Barry K."/>
            <person name="Bills G."/>
            <person name="Bluhm B."/>
            <person name="Cannon C."/>
            <person name="Castanera R."/>
            <person name="Culley D."/>
            <person name="Daum C."/>
            <person name="Ezra D."/>
            <person name="Gonzalez J."/>
            <person name="Henrissat B."/>
            <person name="Kuo A."/>
            <person name="Liang C."/>
            <person name="Lipzen A."/>
            <person name="Lutzoni F."/>
            <person name="Magnuson J."/>
            <person name="Mondo S."/>
            <person name="Nolan M."/>
            <person name="Ohm R."/>
            <person name="Pangilinan J."/>
            <person name="Park H.-J."/>
            <person name="Ramirez L."/>
            <person name="Alfaro M."/>
            <person name="Sun H."/>
            <person name="Tritt A."/>
            <person name="Yoshinaga Y."/>
            <person name="Zwiers L.-H."/>
            <person name="Turgeon B."/>
            <person name="Goodwin S."/>
            <person name="Spatafora J."/>
            <person name="Crous P."/>
            <person name="Grigoriev I."/>
        </authorList>
    </citation>
    <scope>NUCLEOTIDE SEQUENCE</scope>
    <source>
        <strain evidence="2">CBS 123094</strain>
    </source>
</reference>
<keyword evidence="3" id="KW-1185">Reference proteome</keyword>
<dbReference type="InterPro" id="IPR002562">
    <property type="entry name" value="3'-5'_exonuclease_dom"/>
</dbReference>
<dbReference type="InterPro" id="IPR012337">
    <property type="entry name" value="RNaseH-like_sf"/>
</dbReference>
<dbReference type="Pfam" id="PF01612">
    <property type="entry name" value="DNA_pol_A_exo1"/>
    <property type="match status" value="1"/>
</dbReference>
<protein>
    <recommendedName>
        <fullName evidence="1">3'-5' exonuclease domain-containing protein</fullName>
    </recommendedName>
</protein>
<dbReference type="SUPFAM" id="SSF53098">
    <property type="entry name" value="Ribonuclease H-like"/>
    <property type="match status" value="1"/>
</dbReference>
<gene>
    <name evidence="2" type="ORF">P154DRAFT_579422</name>
</gene>
<evidence type="ECO:0000259" key="1">
    <source>
        <dbReference type="Pfam" id="PF01612"/>
    </source>
</evidence>
<dbReference type="Gene3D" id="3.30.420.10">
    <property type="entry name" value="Ribonuclease H-like superfamily/Ribonuclease H"/>
    <property type="match status" value="1"/>
</dbReference>
<proteinExistence type="predicted"/>
<dbReference type="PANTHER" id="PTHR43040">
    <property type="entry name" value="RIBONUCLEASE D"/>
    <property type="match status" value="1"/>
</dbReference>
<name>A0A6A5W858_9PLEO</name>
<evidence type="ECO:0000313" key="2">
    <source>
        <dbReference type="EMBL" id="KAF1996939.1"/>
    </source>
</evidence>
<organism evidence="2 3">
    <name type="scientific">Amniculicola lignicola CBS 123094</name>
    <dbReference type="NCBI Taxonomy" id="1392246"/>
    <lineage>
        <taxon>Eukaryota</taxon>
        <taxon>Fungi</taxon>
        <taxon>Dikarya</taxon>
        <taxon>Ascomycota</taxon>
        <taxon>Pezizomycotina</taxon>
        <taxon>Dothideomycetes</taxon>
        <taxon>Pleosporomycetidae</taxon>
        <taxon>Pleosporales</taxon>
        <taxon>Amniculicolaceae</taxon>
        <taxon>Amniculicola</taxon>
    </lineage>
</organism>
<feature type="domain" description="3'-5' exonuclease" evidence="1">
    <location>
        <begin position="8"/>
        <end position="123"/>
    </location>
</feature>
<dbReference type="GO" id="GO:0003676">
    <property type="term" value="F:nucleic acid binding"/>
    <property type="evidence" value="ECO:0007669"/>
    <property type="project" value="InterPro"/>
</dbReference>
<accession>A0A6A5W858</accession>
<dbReference type="EMBL" id="ML977619">
    <property type="protein sequence ID" value="KAF1996939.1"/>
    <property type="molecule type" value="Genomic_DNA"/>
</dbReference>
<dbReference type="PANTHER" id="PTHR43040:SF1">
    <property type="entry name" value="RIBONUCLEASE D"/>
    <property type="match status" value="1"/>
</dbReference>
<dbReference type="GO" id="GO:0006139">
    <property type="term" value="P:nucleobase-containing compound metabolic process"/>
    <property type="evidence" value="ECO:0007669"/>
    <property type="project" value="InterPro"/>
</dbReference>
<sequence>MATVQNYSVVDTIPALSSLISSLNHLPTDPPSLFFDIEGIKLGRHGSISLMSLYVAPQSTTYIIDVHILSAEAFQVADTNNNSLKNILENADIPKVFFNIRNDSDALYSLYSISINGIIDIQLLELAT</sequence>
<dbReference type="GO" id="GO:0008408">
    <property type="term" value="F:3'-5' exonuclease activity"/>
    <property type="evidence" value="ECO:0007669"/>
    <property type="project" value="InterPro"/>
</dbReference>
<dbReference type="AlphaFoldDB" id="A0A6A5W858"/>
<evidence type="ECO:0000313" key="3">
    <source>
        <dbReference type="Proteomes" id="UP000799779"/>
    </source>
</evidence>
<dbReference type="OrthoDB" id="26838at2759"/>
<dbReference type="Proteomes" id="UP000799779">
    <property type="component" value="Unassembled WGS sequence"/>
</dbReference>